<keyword evidence="3" id="KW-1185">Reference proteome</keyword>
<dbReference type="SUPFAM" id="SSF52096">
    <property type="entry name" value="ClpP/crotonase"/>
    <property type="match status" value="1"/>
</dbReference>
<organism evidence="2 3">
    <name type="scientific">Neobacillus notoginsengisoli</name>
    <dbReference type="NCBI Taxonomy" id="1578198"/>
    <lineage>
        <taxon>Bacteria</taxon>
        <taxon>Bacillati</taxon>
        <taxon>Bacillota</taxon>
        <taxon>Bacilli</taxon>
        <taxon>Bacillales</taxon>
        <taxon>Bacillaceae</taxon>
        <taxon>Neobacillus</taxon>
    </lineage>
</organism>
<dbReference type="EMBL" id="QWEG01000011">
    <property type="protein sequence ID" value="RHW36515.1"/>
    <property type="molecule type" value="Genomic_DNA"/>
</dbReference>
<keyword evidence="1" id="KW-0456">Lyase</keyword>
<dbReference type="GO" id="GO:0005829">
    <property type="term" value="C:cytosol"/>
    <property type="evidence" value="ECO:0007669"/>
    <property type="project" value="TreeGrafter"/>
</dbReference>
<comment type="caution">
    <text evidence="2">The sequence shown here is derived from an EMBL/GenBank/DDBJ whole genome shotgun (WGS) entry which is preliminary data.</text>
</comment>
<dbReference type="CDD" id="cd06558">
    <property type="entry name" value="crotonase-like"/>
    <property type="match status" value="1"/>
</dbReference>
<proteinExistence type="predicted"/>
<dbReference type="OrthoDB" id="9775794at2"/>
<dbReference type="InterPro" id="IPR001753">
    <property type="entry name" value="Enoyl-CoA_hydra/iso"/>
</dbReference>
<dbReference type="PANTHER" id="PTHR11941">
    <property type="entry name" value="ENOYL-COA HYDRATASE-RELATED"/>
    <property type="match status" value="1"/>
</dbReference>
<dbReference type="Proteomes" id="UP000284416">
    <property type="component" value="Unassembled WGS sequence"/>
</dbReference>
<dbReference type="RefSeq" id="WP_118922807.1">
    <property type="nucleotide sequence ID" value="NZ_QWEG01000011.1"/>
</dbReference>
<dbReference type="PANTHER" id="PTHR11941:SF27">
    <property type="entry name" value="ETHYLMALONYL-COA DECARBOXYLASE"/>
    <property type="match status" value="1"/>
</dbReference>
<sequence length="252" mass="27536">MAYSIGELVDGVLLFTIEREEKRNAINFDVMEGLEKLIKAAQDDDIKAVAVTGIGQEAFCSGGDLSVFHSLKTKNEAFNMLSRMARVLYALLTLPKPTLAILNGTAVGGGCELAAACDFRIGKKGTKAGFIQGQQGIITGWGGGSILSEKMPAPSAMRMLMGGGLQPVEELSEMGFIDWIYEGDPLHAGRAFLAQLTRHEGAVLQGFKTIWIHKWEESQLRGRIEKEVGICATLWESEAHHRQVAKFLNKNR</sequence>
<dbReference type="GO" id="GO:0016853">
    <property type="term" value="F:isomerase activity"/>
    <property type="evidence" value="ECO:0007669"/>
    <property type="project" value="UniProtKB-KW"/>
</dbReference>
<dbReference type="GO" id="GO:0016829">
    <property type="term" value="F:lyase activity"/>
    <property type="evidence" value="ECO:0007669"/>
    <property type="project" value="UniProtKB-KW"/>
</dbReference>
<dbReference type="GO" id="GO:0006635">
    <property type="term" value="P:fatty acid beta-oxidation"/>
    <property type="evidence" value="ECO:0007669"/>
    <property type="project" value="TreeGrafter"/>
</dbReference>
<gene>
    <name evidence="2" type="ORF">D1B31_17525</name>
</gene>
<name>A0A417YR37_9BACI</name>
<evidence type="ECO:0000313" key="2">
    <source>
        <dbReference type="EMBL" id="RHW36515.1"/>
    </source>
</evidence>
<evidence type="ECO:0000256" key="1">
    <source>
        <dbReference type="ARBA" id="ARBA00023239"/>
    </source>
</evidence>
<protein>
    <submittedName>
        <fullName evidence="2">Enoyl-CoA hydratase/isomerase family protein</fullName>
    </submittedName>
</protein>
<accession>A0A417YR37</accession>
<dbReference type="Gene3D" id="3.90.226.10">
    <property type="entry name" value="2-enoyl-CoA Hydratase, Chain A, domain 1"/>
    <property type="match status" value="1"/>
</dbReference>
<dbReference type="AlphaFoldDB" id="A0A417YR37"/>
<dbReference type="InterPro" id="IPR029045">
    <property type="entry name" value="ClpP/crotonase-like_dom_sf"/>
</dbReference>
<reference evidence="2 3" key="1">
    <citation type="journal article" date="2017" name="Int. J. Syst. Evol. Microbiol.">
        <title>Bacillus notoginsengisoli sp. nov., a novel bacterium isolated from the rhizosphere of Panax notoginseng.</title>
        <authorList>
            <person name="Zhang M.Y."/>
            <person name="Cheng J."/>
            <person name="Cai Y."/>
            <person name="Zhang T.Y."/>
            <person name="Wu Y.Y."/>
            <person name="Manikprabhu D."/>
            <person name="Li W.J."/>
            <person name="Zhang Y.X."/>
        </authorList>
    </citation>
    <scope>NUCLEOTIDE SEQUENCE [LARGE SCALE GENOMIC DNA]</scope>
    <source>
        <strain evidence="2 3">JCM 30743</strain>
    </source>
</reference>
<dbReference type="Pfam" id="PF00378">
    <property type="entry name" value="ECH_1"/>
    <property type="match status" value="1"/>
</dbReference>
<keyword evidence="2" id="KW-0413">Isomerase</keyword>
<evidence type="ECO:0000313" key="3">
    <source>
        <dbReference type="Proteomes" id="UP000284416"/>
    </source>
</evidence>